<feature type="domain" description="Glycosyltransferase 2-like" evidence="6">
    <location>
        <begin position="229"/>
        <end position="435"/>
    </location>
</feature>
<organism evidence="7 8">
    <name type="scientific">Maricaulis maris</name>
    <dbReference type="NCBI Taxonomy" id="74318"/>
    <lineage>
        <taxon>Bacteria</taxon>
        <taxon>Pseudomonadati</taxon>
        <taxon>Pseudomonadota</taxon>
        <taxon>Alphaproteobacteria</taxon>
        <taxon>Maricaulales</taxon>
        <taxon>Maricaulaceae</taxon>
        <taxon>Maricaulis</taxon>
    </lineage>
</organism>
<evidence type="ECO:0000256" key="2">
    <source>
        <dbReference type="ARBA" id="ARBA00022676"/>
    </source>
</evidence>
<feature type="compositionally biased region" description="Low complexity" evidence="4">
    <location>
        <begin position="506"/>
        <end position="525"/>
    </location>
</feature>
<keyword evidence="5" id="KW-0812">Transmembrane</keyword>
<evidence type="ECO:0000256" key="5">
    <source>
        <dbReference type="SAM" id="Phobius"/>
    </source>
</evidence>
<keyword evidence="3 7" id="KW-0808">Transferase</keyword>
<dbReference type="PANTHER" id="PTHR43630">
    <property type="entry name" value="POLY-BETA-1,6-N-ACETYL-D-GLUCOSAMINE SYNTHASE"/>
    <property type="match status" value="1"/>
</dbReference>
<evidence type="ECO:0000256" key="3">
    <source>
        <dbReference type="ARBA" id="ARBA00022679"/>
    </source>
</evidence>
<comment type="caution">
    <text evidence="7">The sequence shown here is derived from an EMBL/GenBank/DDBJ whole genome shotgun (WGS) entry which is preliminary data.</text>
</comment>
<keyword evidence="2" id="KW-0328">Glycosyltransferase</keyword>
<feature type="transmembrane region" description="Helical" evidence="5">
    <location>
        <begin position="75"/>
        <end position="96"/>
    </location>
</feature>
<dbReference type="Gene3D" id="3.90.550.10">
    <property type="entry name" value="Spore Coat Polysaccharide Biosynthesis Protein SpsA, Chain A"/>
    <property type="match status" value="1"/>
</dbReference>
<feature type="transmembrane region" description="Helical" evidence="5">
    <location>
        <begin position="428"/>
        <end position="449"/>
    </location>
</feature>
<evidence type="ECO:0000259" key="6">
    <source>
        <dbReference type="Pfam" id="PF13632"/>
    </source>
</evidence>
<comment type="similarity">
    <text evidence="1">Belongs to the glycosyltransferase 2 family.</text>
</comment>
<evidence type="ECO:0000256" key="1">
    <source>
        <dbReference type="ARBA" id="ARBA00006739"/>
    </source>
</evidence>
<evidence type="ECO:0000256" key="4">
    <source>
        <dbReference type="SAM" id="MobiDB-lite"/>
    </source>
</evidence>
<feature type="region of interest" description="Disordered" evidence="4">
    <location>
        <begin position="497"/>
        <end position="545"/>
    </location>
</feature>
<dbReference type="GO" id="GO:0016757">
    <property type="term" value="F:glycosyltransferase activity"/>
    <property type="evidence" value="ECO:0007669"/>
    <property type="project" value="UniProtKB-KW"/>
</dbReference>
<dbReference type="InterPro" id="IPR029044">
    <property type="entry name" value="Nucleotide-diphossugar_trans"/>
</dbReference>
<keyword evidence="5" id="KW-0472">Membrane</keyword>
<dbReference type="SUPFAM" id="SSF53448">
    <property type="entry name" value="Nucleotide-diphospho-sugar transferases"/>
    <property type="match status" value="1"/>
</dbReference>
<gene>
    <name evidence="7" type="ORF">C7435_0307</name>
</gene>
<dbReference type="Pfam" id="PF13632">
    <property type="entry name" value="Glyco_trans_2_3"/>
    <property type="match status" value="1"/>
</dbReference>
<dbReference type="PANTHER" id="PTHR43630:SF1">
    <property type="entry name" value="POLY-BETA-1,6-N-ACETYL-D-GLUCOSAMINE SYNTHASE"/>
    <property type="match status" value="1"/>
</dbReference>
<sequence length="545" mass="58770">MAMLDDETRVRTRPRTVARRDSVTSTFRPWRPQGGHAFRPTRLARPPAQLARLWRDHAACGLPCRAPELSAFGRVSHGLATASLAGLVGSLILFLLAPGLALSLASCLVCALFAALIGLRLAASVVAPRWQAAPTLPDTDLPTACVMVALYDEAAVLPQLAASLVAIDYPPDRVSFKLVLEAGDGETLHVARALALDDRFEIIIVPPGHPRTKPRALNYALRLCRSELVTVHDAEDRPDPGQLRRAAEAFAAGDARLACIQAPLNWFNRNETWLTRQFALEYAAHFHALLPLYQRLGWPLPLGGTSNHFRHDALIRVGGWDAWNVTEDADLGLRLHAAGYRCGLIAPMTMEEAPLRLAPWVTQRTRWIKGYAQTLAVLAARPDTPWRQVWPGALVLGGAALSALIHGPLSLVCIAALALAPVAWPGSLAALAFMLTGYASALTCATIAMRRAGLRLRVRDLAIMPGYWLLQTLAAARALRQLLTNPHHWEKTEHGLSAMTGRPCTSHSPPHSSALPPASAPSSSPVGAPDSRSARNADPASSPGR</sequence>
<protein>
    <submittedName>
        <fullName evidence="7">Cellulose synthase/poly-beta-1,6-N-acetylglucosamine synthase-like glycosyltransferase</fullName>
    </submittedName>
</protein>
<reference evidence="7 8" key="1">
    <citation type="submission" date="2018-10" db="EMBL/GenBank/DDBJ databases">
        <title>Genomic Encyclopedia of Type Strains, Phase IV (KMG-IV): sequencing the most valuable type-strain genomes for metagenomic binning, comparative biology and taxonomic classification.</title>
        <authorList>
            <person name="Goeker M."/>
        </authorList>
    </citation>
    <scope>NUCLEOTIDE SEQUENCE [LARGE SCALE GENOMIC DNA]</scope>
    <source>
        <strain evidence="7 8">DSM 4734</strain>
    </source>
</reference>
<name>A0A495DLR0_9PROT</name>
<feature type="transmembrane region" description="Helical" evidence="5">
    <location>
        <begin position="102"/>
        <end position="123"/>
    </location>
</feature>
<keyword evidence="5" id="KW-1133">Transmembrane helix</keyword>
<proteinExistence type="inferred from homology"/>
<dbReference type="InterPro" id="IPR001173">
    <property type="entry name" value="Glyco_trans_2-like"/>
</dbReference>
<dbReference type="Proteomes" id="UP000273675">
    <property type="component" value="Unassembled WGS sequence"/>
</dbReference>
<dbReference type="AlphaFoldDB" id="A0A495DLR0"/>
<dbReference type="EMBL" id="RBIM01000001">
    <property type="protein sequence ID" value="RKR03864.1"/>
    <property type="molecule type" value="Genomic_DNA"/>
</dbReference>
<evidence type="ECO:0000313" key="8">
    <source>
        <dbReference type="Proteomes" id="UP000273675"/>
    </source>
</evidence>
<feature type="transmembrane region" description="Helical" evidence="5">
    <location>
        <begin position="394"/>
        <end position="422"/>
    </location>
</feature>
<evidence type="ECO:0000313" key="7">
    <source>
        <dbReference type="EMBL" id="RKR03864.1"/>
    </source>
</evidence>
<accession>A0A495DLR0</accession>